<comment type="function">
    <text evidence="1 10">One of two assembly initiator proteins, it binds directly to the 5'-end of the 23S rRNA, where it nucleates assembly of the 50S subunit.</text>
</comment>
<proteinExistence type="inferred from homology"/>
<keyword evidence="7 10" id="KW-0687">Ribonucleoprotein</keyword>
<evidence type="ECO:0000313" key="13">
    <source>
        <dbReference type="EMBL" id="SHJ66443.1"/>
    </source>
</evidence>
<dbReference type="OrthoDB" id="9807419at2"/>
<dbReference type="InterPro" id="IPR005824">
    <property type="entry name" value="KOW"/>
</dbReference>
<evidence type="ECO:0000256" key="4">
    <source>
        <dbReference type="ARBA" id="ARBA00022730"/>
    </source>
</evidence>
<dbReference type="Pfam" id="PF17136">
    <property type="entry name" value="ribosomal_L24"/>
    <property type="match status" value="1"/>
</dbReference>
<dbReference type="Gene3D" id="2.30.30.30">
    <property type="match status" value="1"/>
</dbReference>
<dbReference type="GO" id="GO:0019843">
    <property type="term" value="F:rRNA binding"/>
    <property type="evidence" value="ECO:0007669"/>
    <property type="project" value="UniProtKB-UniRule"/>
</dbReference>
<reference evidence="13 14" key="1">
    <citation type="submission" date="2016-11" db="EMBL/GenBank/DDBJ databases">
        <authorList>
            <person name="Jaros S."/>
            <person name="Januszkiewicz K."/>
            <person name="Wedrychowicz H."/>
        </authorList>
    </citation>
    <scope>NUCLEOTIDE SEQUENCE [LARGE SCALE GENOMIC DNA]</scope>
    <source>
        <strain evidence="13 14">DSM 17477</strain>
    </source>
</reference>
<dbReference type="InterPro" id="IPR005825">
    <property type="entry name" value="Ribosomal_uL24_CS"/>
</dbReference>
<dbReference type="FunFam" id="2.30.30.30:FF:000004">
    <property type="entry name" value="50S ribosomal protein L24"/>
    <property type="match status" value="1"/>
</dbReference>
<dbReference type="STRING" id="1121476.SAMN02745751_03078"/>
<evidence type="ECO:0000256" key="11">
    <source>
        <dbReference type="RuleBase" id="RU003477"/>
    </source>
</evidence>
<evidence type="ECO:0000256" key="8">
    <source>
        <dbReference type="ARBA" id="ARBA00035206"/>
    </source>
</evidence>
<keyword evidence="6 10" id="KW-0689">Ribosomal protein</keyword>
<dbReference type="SUPFAM" id="SSF50104">
    <property type="entry name" value="Translation proteins SH3-like domain"/>
    <property type="match status" value="1"/>
</dbReference>
<feature type="domain" description="KOW" evidence="12">
    <location>
        <begin position="2"/>
        <end position="29"/>
    </location>
</feature>
<dbReference type="GO" id="GO:0006412">
    <property type="term" value="P:translation"/>
    <property type="evidence" value="ECO:0007669"/>
    <property type="project" value="UniProtKB-UniRule"/>
</dbReference>
<accession>A0A1M6L5G0</accession>
<dbReference type="EMBL" id="FQZL01000030">
    <property type="protein sequence ID" value="SHJ66443.1"/>
    <property type="molecule type" value="Genomic_DNA"/>
</dbReference>
<dbReference type="GO" id="GO:0005840">
    <property type="term" value="C:ribosome"/>
    <property type="evidence" value="ECO:0007669"/>
    <property type="project" value="UniProtKB-KW"/>
</dbReference>
<protein>
    <recommendedName>
        <fullName evidence="8 10">Large ribosomal subunit protein uL24</fullName>
    </recommendedName>
</protein>
<comment type="subunit">
    <text evidence="3 10">Part of the 50S ribosomal subunit.</text>
</comment>
<comment type="similarity">
    <text evidence="2 10 11">Belongs to the universal ribosomal protein uL24 family.</text>
</comment>
<keyword evidence="4 10" id="KW-0699">rRNA-binding</keyword>
<dbReference type="Proteomes" id="UP000184052">
    <property type="component" value="Unassembled WGS sequence"/>
</dbReference>
<evidence type="ECO:0000256" key="1">
    <source>
        <dbReference type="ARBA" id="ARBA00004072"/>
    </source>
</evidence>
<dbReference type="GO" id="GO:0003735">
    <property type="term" value="F:structural constituent of ribosome"/>
    <property type="evidence" value="ECO:0007669"/>
    <property type="project" value="InterPro"/>
</dbReference>
<evidence type="ECO:0000256" key="3">
    <source>
        <dbReference type="ARBA" id="ARBA00011838"/>
    </source>
</evidence>
<sequence>MHVKKGDKVVVVSGKDKGKSGKILACMPKENRVIIEGINMLTKHKKASNQMQQAGIIHQEGPINASNVMVYCEKCKQGVRTSVKVLDNGKKVRACVKCGEMFE</sequence>
<dbReference type="GO" id="GO:1990904">
    <property type="term" value="C:ribonucleoprotein complex"/>
    <property type="evidence" value="ECO:0007669"/>
    <property type="project" value="UniProtKB-KW"/>
</dbReference>
<dbReference type="Pfam" id="PF00467">
    <property type="entry name" value="KOW"/>
    <property type="match status" value="1"/>
</dbReference>
<dbReference type="RefSeq" id="WP_094762995.1">
    <property type="nucleotide sequence ID" value="NZ_FQZL01000030.1"/>
</dbReference>
<dbReference type="InterPro" id="IPR057264">
    <property type="entry name" value="Ribosomal_uL24_C"/>
</dbReference>
<evidence type="ECO:0000259" key="12">
    <source>
        <dbReference type="SMART" id="SM00739"/>
    </source>
</evidence>
<dbReference type="SMART" id="SM00739">
    <property type="entry name" value="KOW"/>
    <property type="match status" value="1"/>
</dbReference>
<evidence type="ECO:0000256" key="10">
    <source>
        <dbReference type="HAMAP-Rule" id="MF_01326"/>
    </source>
</evidence>
<dbReference type="InterPro" id="IPR003256">
    <property type="entry name" value="Ribosomal_uL24"/>
</dbReference>
<evidence type="ECO:0000256" key="9">
    <source>
        <dbReference type="ARBA" id="ARBA00058688"/>
    </source>
</evidence>
<dbReference type="PROSITE" id="PS01108">
    <property type="entry name" value="RIBOSOMAL_L24"/>
    <property type="match status" value="1"/>
</dbReference>
<evidence type="ECO:0000256" key="2">
    <source>
        <dbReference type="ARBA" id="ARBA00010618"/>
    </source>
</evidence>
<dbReference type="HAMAP" id="MF_01326_B">
    <property type="entry name" value="Ribosomal_uL24_B"/>
    <property type="match status" value="1"/>
</dbReference>
<dbReference type="PANTHER" id="PTHR12903">
    <property type="entry name" value="MITOCHONDRIAL RIBOSOMAL PROTEIN L24"/>
    <property type="match status" value="1"/>
</dbReference>
<evidence type="ECO:0000256" key="5">
    <source>
        <dbReference type="ARBA" id="ARBA00022884"/>
    </source>
</evidence>
<evidence type="ECO:0000256" key="6">
    <source>
        <dbReference type="ARBA" id="ARBA00022980"/>
    </source>
</evidence>
<comment type="function">
    <text evidence="9 10">One of the proteins that surrounds the polypeptide exit tunnel on the outside of the subunit.</text>
</comment>
<dbReference type="InterPro" id="IPR008991">
    <property type="entry name" value="Translation_prot_SH3-like_sf"/>
</dbReference>
<name>A0A1M6L5G0_9FIRM</name>
<evidence type="ECO:0000313" key="14">
    <source>
        <dbReference type="Proteomes" id="UP000184052"/>
    </source>
</evidence>
<gene>
    <name evidence="10" type="primary">rplX</name>
    <name evidence="13" type="ORF">SAMN02745751_03078</name>
</gene>
<organism evidence="13 14">
    <name type="scientific">Dethiosulfatibacter aminovorans DSM 17477</name>
    <dbReference type="NCBI Taxonomy" id="1121476"/>
    <lineage>
        <taxon>Bacteria</taxon>
        <taxon>Bacillati</taxon>
        <taxon>Bacillota</taxon>
        <taxon>Tissierellia</taxon>
        <taxon>Dethiosulfatibacter</taxon>
    </lineage>
</organism>
<keyword evidence="5 10" id="KW-0694">RNA-binding</keyword>
<dbReference type="CDD" id="cd06089">
    <property type="entry name" value="KOW_RPL26"/>
    <property type="match status" value="1"/>
</dbReference>
<dbReference type="InterPro" id="IPR041988">
    <property type="entry name" value="Ribosomal_uL24_KOW"/>
</dbReference>
<evidence type="ECO:0000256" key="7">
    <source>
        <dbReference type="ARBA" id="ARBA00023274"/>
    </source>
</evidence>
<keyword evidence="14" id="KW-1185">Reference proteome</keyword>
<dbReference type="NCBIfam" id="TIGR01079">
    <property type="entry name" value="rplX_bact"/>
    <property type="match status" value="1"/>
</dbReference>
<dbReference type="AlphaFoldDB" id="A0A1M6L5G0"/>
<dbReference type="InterPro" id="IPR014722">
    <property type="entry name" value="Rib_uL2_dom2"/>
</dbReference>